<dbReference type="EC" id="6.3.5.4" evidence="2"/>
<dbReference type="Gene3D" id="3.40.50.620">
    <property type="entry name" value="HUPs"/>
    <property type="match status" value="1"/>
</dbReference>
<comment type="pathway">
    <text evidence="1">Amino-acid biosynthesis; L-asparagine biosynthesis; L-asparagine from L-aspartate (L-Gln route): step 1/1.</text>
</comment>
<evidence type="ECO:0000313" key="4">
    <source>
        <dbReference type="EMBL" id="MCW3804150.1"/>
    </source>
</evidence>
<dbReference type="Proteomes" id="UP001207408">
    <property type="component" value="Unassembled WGS sequence"/>
</dbReference>
<comment type="catalytic activity">
    <reaction evidence="3">
        <text>L-aspartate + L-glutamine + ATP + H2O = L-asparagine + L-glutamate + AMP + diphosphate + H(+)</text>
        <dbReference type="Rhea" id="RHEA:12228"/>
        <dbReference type="ChEBI" id="CHEBI:15377"/>
        <dbReference type="ChEBI" id="CHEBI:15378"/>
        <dbReference type="ChEBI" id="CHEBI:29985"/>
        <dbReference type="ChEBI" id="CHEBI:29991"/>
        <dbReference type="ChEBI" id="CHEBI:30616"/>
        <dbReference type="ChEBI" id="CHEBI:33019"/>
        <dbReference type="ChEBI" id="CHEBI:58048"/>
        <dbReference type="ChEBI" id="CHEBI:58359"/>
        <dbReference type="ChEBI" id="CHEBI:456215"/>
        <dbReference type="EC" id="6.3.5.4"/>
    </reaction>
</comment>
<dbReference type="SUPFAM" id="SSF56235">
    <property type="entry name" value="N-terminal nucleophile aminohydrolases (Ntn hydrolases)"/>
    <property type="match status" value="1"/>
</dbReference>
<dbReference type="InterPro" id="IPR051786">
    <property type="entry name" value="ASN_synthetase/amidase"/>
</dbReference>
<evidence type="ECO:0000313" key="5">
    <source>
        <dbReference type="Proteomes" id="UP001207408"/>
    </source>
</evidence>
<evidence type="ECO:0000256" key="2">
    <source>
        <dbReference type="ARBA" id="ARBA00012737"/>
    </source>
</evidence>
<evidence type="ECO:0000256" key="1">
    <source>
        <dbReference type="ARBA" id="ARBA00005187"/>
    </source>
</evidence>
<reference evidence="4" key="1">
    <citation type="submission" date="2022-10" db="EMBL/GenBank/DDBJ databases">
        <authorList>
            <person name="Yu W.X."/>
        </authorList>
    </citation>
    <scope>NUCLEOTIDE SEQUENCE</scope>
    <source>
        <strain evidence="4">D04</strain>
    </source>
</reference>
<sequence length="556" mass="64817">MKKNISVHLYGASHYISSADGKFDIYYQGIPSLLNINNSEVDWGDRILKCMESRLDVESAVMDVIENTTGLFSLIIVSEGECIIVSDIIRSFPLFWGNRDQNLFITDQLEKYQQEYDYFSIDKNKLEEYTISGLVFDNGTVYEKVYGIKPGEVVVYKEGEFSHKQYFNFSKNNNYPQYSSIDVYATKADEVLLSCFKRMLENFPNVRKWVVPLSGGHDSRLIVNYLHRLGVKNVLCFSYGQCNNNVQADISKEVAKTLGFEWYFVEYSEQKWKELHDDGLIDQYLEFAFNGVSTSHFQDLLAIYELKSRNVISSEDVVIPGHTSMSSRLWGKELNDLSYEKIRTDAYFEDLIVIHAQKHKDIYNYVEAFGKEESLEKDMFRAKFHWQEKHSKFIINSIRGYYFQGLRVALPLWDKELAILWLSPCSFELQGRKLLYEIEKLTLLTDSLKQVRFANDHGPKKVLTLRGVLKNMIPLSIIHLLVRFLGKNVKTSEGMNQLYALRFKTIKDLILPVKHVMPVKLLPYIKPYYNRSPYRMDPNMMTVLFTLTKLLNKNKL</sequence>
<protein>
    <recommendedName>
        <fullName evidence="2">asparagine synthase (glutamine-hydrolyzing)</fullName>
        <ecNumber evidence="2">6.3.5.4</ecNumber>
    </recommendedName>
</protein>
<comment type="caution">
    <text evidence="4">The sequence shown here is derived from an EMBL/GenBank/DDBJ whole genome shotgun (WGS) entry which is preliminary data.</text>
</comment>
<dbReference type="EMBL" id="JAPDPI010000001">
    <property type="protein sequence ID" value="MCW3804150.1"/>
    <property type="molecule type" value="Genomic_DNA"/>
</dbReference>
<accession>A0AAE3MAK2</accession>
<dbReference type="GO" id="GO:0004066">
    <property type="term" value="F:asparagine synthase (glutamine-hydrolyzing) activity"/>
    <property type="evidence" value="ECO:0007669"/>
    <property type="project" value="UniProtKB-EC"/>
</dbReference>
<keyword evidence="5" id="KW-1185">Reference proteome</keyword>
<dbReference type="InterPro" id="IPR014729">
    <property type="entry name" value="Rossmann-like_a/b/a_fold"/>
</dbReference>
<dbReference type="PANTHER" id="PTHR43284:SF1">
    <property type="entry name" value="ASPARAGINE SYNTHETASE"/>
    <property type="match status" value="1"/>
</dbReference>
<dbReference type="InterPro" id="IPR029055">
    <property type="entry name" value="Ntn_hydrolases_N"/>
</dbReference>
<dbReference type="RefSeq" id="WP_301197373.1">
    <property type="nucleotide sequence ID" value="NZ_JAPDPI010000001.1"/>
</dbReference>
<dbReference type="PANTHER" id="PTHR43284">
    <property type="entry name" value="ASPARAGINE SYNTHETASE (GLUTAMINE-HYDROLYZING)"/>
    <property type="match status" value="1"/>
</dbReference>
<dbReference type="SUPFAM" id="SSF52402">
    <property type="entry name" value="Adenine nucleotide alpha hydrolases-like"/>
    <property type="match status" value="1"/>
</dbReference>
<dbReference type="AlphaFoldDB" id="A0AAE3MAK2"/>
<organism evidence="4 5">
    <name type="scientific">Plebeiibacterium marinum</name>
    <dbReference type="NCBI Taxonomy" id="2992111"/>
    <lineage>
        <taxon>Bacteria</taxon>
        <taxon>Pseudomonadati</taxon>
        <taxon>Bacteroidota</taxon>
        <taxon>Bacteroidia</taxon>
        <taxon>Marinilabiliales</taxon>
        <taxon>Marinilabiliaceae</taxon>
        <taxon>Plebeiibacterium</taxon>
    </lineage>
</organism>
<gene>
    <name evidence="4" type="ORF">OM074_00865</name>
</gene>
<name>A0AAE3MAK2_9BACT</name>
<proteinExistence type="predicted"/>
<evidence type="ECO:0000256" key="3">
    <source>
        <dbReference type="ARBA" id="ARBA00048741"/>
    </source>
</evidence>